<dbReference type="Proteomes" id="UP000249134">
    <property type="component" value="Chromosome 1"/>
</dbReference>
<keyword evidence="1" id="KW-0812">Transmembrane</keyword>
<dbReference type="RefSeq" id="WP_066142860.1">
    <property type="nucleotide sequence ID" value="NZ_CBCSGM010000002.1"/>
</dbReference>
<evidence type="ECO:0000313" key="2">
    <source>
        <dbReference type="EMBL" id="SQI52620.1"/>
    </source>
</evidence>
<organism evidence="2 3">
    <name type="scientific">Lederbergia lenta</name>
    <name type="common">Bacillus lentus</name>
    <dbReference type="NCBI Taxonomy" id="1467"/>
    <lineage>
        <taxon>Bacteria</taxon>
        <taxon>Bacillati</taxon>
        <taxon>Bacillota</taxon>
        <taxon>Bacilli</taxon>
        <taxon>Bacillales</taxon>
        <taxon>Bacillaceae</taxon>
        <taxon>Lederbergia</taxon>
    </lineage>
</organism>
<accession>A0A2X4W4V1</accession>
<protein>
    <submittedName>
        <fullName evidence="2">Uncharacterized protein</fullName>
    </submittedName>
</protein>
<dbReference type="STRING" id="1348624.GCA_001591545_02696"/>
<keyword evidence="1" id="KW-1133">Transmembrane helix</keyword>
<reference evidence="2 3" key="1">
    <citation type="submission" date="2018-06" db="EMBL/GenBank/DDBJ databases">
        <authorList>
            <consortium name="Pathogen Informatics"/>
            <person name="Doyle S."/>
        </authorList>
    </citation>
    <scope>NUCLEOTIDE SEQUENCE [LARGE SCALE GENOMIC DNA]</scope>
    <source>
        <strain evidence="2 3">NCTC4824</strain>
    </source>
</reference>
<evidence type="ECO:0000313" key="3">
    <source>
        <dbReference type="Proteomes" id="UP000249134"/>
    </source>
</evidence>
<keyword evidence="3" id="KW-1185">Reference proteome</keyword>
<dbReference type="EMBL" id="LS483476">
    <property type="protein sequence ID" value="SQI52620.1"/>
    <property type="molecule type" value="Genomic_DNA"/>
</dbReference>
<dbReference type="KEGG" id="blen:NCTC4824_00512"/>
<proteinExistence type="predicted"/>
<dbReference type="AlphaFoldDB" id="A0A2X4W4V1"/>
<feature type="transmembrane region" description="Helical" evidence="1">
    <location>
        <begin position="37"/>
        <end position="57"/>
    </location>
</feature>
<gene>
    <name evidence="2" type="ORF">NCTC4824_00512</name>
</gene>
<evidence type="ECO:0000256" key="1">
    <source>
        <dbReference type="SAM" id="Phobius"/>
    </source>
</evidence>
<feature type="transmembrane region" description="Helical" evidence="1">
    <location>
        <begin position="12"/>
        <end position="31"/>
    </location>
</feature>
<name>A0A2X4W4V1_LEDLE</name>
<keyword evidence="1" id="KW-0472">Membrane</keyword>
<sequence>MRKAKKILNSSRLFDHTLIFLGVLVFYNVLFDIKIDILNILIFTVGFSILLLASELIRRK</sequence>